<feature type="region of interest" description="Disordered" evidence="1">
    <location>
        <begin position="1"/>
        <end position="40"/>
    </location>
</feature>
<feature type="non-terminal residue" evidence="3">
    <location>
        <position position="640"/>
    </location>
</feature>
<feature type="non-terminal residue" evidence="3">
    <location>
        <position position="1"/>
    </location>
</feature>
<evidence type="ECO:0000313" key="4">
    <source>
        <dbReference type="Proteomes" id="UP000053647"/>
    </source>
</evidence>
<protein>
    <submittedName>
        <fullName evidence="3">Uncharacterized protein</fullName>
    </submittedName>
</protein>
<evidence type="ECO:0000256" key="1">
    <source>
        <dbReference type="SAM" id="MobiDB-lite"/>
    </source>
</evidence>
<proteinExistence type="predicted"/>
<keyword evidence="2" id="KW-0812">Transmembrane</keyword>
<feature type="transmembrane region" description="Helical" evidence="2">
    <location>
        <begin position="576"/>
        <end position="594"/>
    </location>
</feature>
<dbReference type="AlphaFoldDB" id="A0A0C9SQN9"/>
<sequence length="640" mass="71579">VKGGKKKAKRAALLSDFEPTDESDQEAVGRKSKKGPLSKEALTECEEFGREMEERATALAKKFGKKTRSIFTAASLSMSASRKELIWNMHQSWFFATQGQNDEDVDQLRARQKEHYKVLHDSEEGEEKWNIMRQYYIETAAGVESGPKSSVGRVMAARDAFAKSAAAFCCLQNLHIFGFVIHTRMEEDSRQASRMWAGSPLVRKIIDKNHMDLKRMIDWWTTVIKFTHIQDSEEGPSMPAIGSGRAAMVFKLLIPHGYFKRSILWKRLCHEAENLHFTILNWPEEIPVPDTQFDFHKLDANKVLKLLANFLIDRLGPMYKPEGEDVGENSKGKGKGKGKKWKGKAVKEQYVPQDGDDLAFMAWLRDVINIYRQDGPLAEAIPLVKSRTCPDKASKILLTVGGLHGKKPLARIVDEHNEDVIDEEWPGLARIEQIVSPLPHLTVMVAPLNAHAPLHVTMCLTALALLSVVIHLTALTPLIVIVCLHLAEVGHVDDDVDSNQFEEVVNTHERVPVVKQARKMGIVVERSNAGNTLAEFIPLGTLPHLMSRFTTVIPPAGLLDVTRPITLTPLLFGRRLHMGALYVVTIAPPLLVLLSRTYHMGTMYVVTIAPPLLVLLGRTPLVGTTYVVTIARLRLGLLVR</sequence>
<reference evidence="3 4" key="1">
    <citation type="submission" date="2014-06" db="EMBL/GenBank/DDBJ databases">
        <authorList>
            <consortium name="DOE Joint Genome Institute"/>
            <person name="Kuo A."/>
            <person name="Kohler A."/>
            <person name="Nagy L.G."/>
            <person name="Floudas D."/>
            <person name="Copeland A."/>
            <person name="Barry K.W."/>
            <person name="Cichocki N."/>
            <person name="Veneault-Fourrey C."/>
            <person name="LaButti K."/>
            <person name="Lindquist E.A."/>
            <person name="Lipzen A."/>
            <person name="Lundell T."/>
            <person name="Morin E."/>
            <person name="Murat C."/>
            <person name="Sun H."/>
            <person name="Tunlid A."/>
            <person name="Henrissat B."/>
            <person name="Grigoriev I.V."/>
            <person name="Hibbett D.S."/>
            <person name="Martin F."/>
            <person name="Nordberg H.P."/>
            <person name="Cantor M.N."/>
            <person name="Hua S.X."/>
        </authorList>
    </citation>
    <scope>NUCLEOTIDE SEQUENCE [LARGE SCALE GENOMIC DNA]</scope>
    <source>
        <strain evidence="3 4">ATCC 200175</strain>
    </source>
</reference>
<feature type="region of interest" description="Disordered" evidence="1">
    <location>
        <begin position="322"/>
        <end position="345"/>
    </location>
</feature>
<dbReference type="HOGENOM" id="CLU_026140_1_0_1"/>
<dbReference type="EMBL" id="KN819437">
    <property type="protein sequence ID" value="KIJ09749.1"/>
    <property type="molecule type" value="Genomic_DNA"/>
</dbReference>
<keyword evidence="2" id="KW-1133">Transmembrane helix</keyword>
<evidence type="ECO:0000313" key="3">
    <source>
        <dbReference type="EMBL" id="KIJ09749.1"/>
    </source>
</evidence>
<accession>A0A0C9SQN9</accession>
<evidence type="ECO:0000256" key="2">
    <source>
        <dbReference type="SAM" id="Phobius"/>
    </source>
</evidence>
<feature type="compositionally biased region" description="Basic residues" evidence="1">
    <location>
        <begin position="1"/>
        <end position="10"/>
    </location>
</feature>
<name>A0A0C9SQN9_PAXIN</name>
<feature type="transmembrane region" description="Helical" evidence="2">
    <location>
        <begin position="463"/>
        <end position="487"/>
    </location>
</feature>
<dbReference type="Proteomes" id="UP000053647">
    <property type="component" value="Unassembled WGS sequence"/>
</dbReference>
<gene>
    <name evidence="3" type="ORF">PAXINDRAFT_17184</name>
</gene>
<keyword evidence="2" id="KW-0472">Membrane</keyword>
<dbReference type="OrthoDB" id="2692910at2759"/>
<keyword evidence="4" id="KW-1185">Reference proteome</keyword>
<organism evidence="3 4">
    <name type="scientific">Paxillus involutus ATCC 200175</name>
    <dbReference type="NCBI Taxonomy" id="664439"/>
    <lineage>
        <taxon>Eukaryota</taxon>
        <taxon>Fungi</taxon>
        <taxon>Dikarya</taxon>
        <taxon>Basidiomycota</taxon>
        <taxon>Agaricomycotina</taxon>
        <taxon>Agaricomycetes</taxon>
        <taxon>Agaricomycetidae</taxon>
        <taxon>Boletales</taxon>
        <taxon>Paxilineae</taxon>
        <taxon>Paxillaceae</taxon>
        <taxon>Paxillus</taxon>
    </lineage>
</organism>
<reference evidence="4" key="2">
    <citation type="submission" date="2015-01" db="EMBL/GenBank/DDBJ databases">
        <title>Evolutionary Origins and Diversification of the Mycorrhizal Mutualists.</title>
        <authorList>
            <consortium name="DOE Joint Genome Institute"/>
            <consortium name="Mycorrhizal Genomics Consortium"/>
            <person name="Kohler A."/>
            <person name="Kuo A."/>
            <person name="Nagy L.G."/>
            <person name="Floudas D."/>
            <person name="Copeland A."/>
            <person name="Barry K.W."/>
            <person name="Cichocki N."/>
            <person name="Veneault-Fourrey C."/>
            <person name="LaButti K."/>
            <person name="Lindquist E.A."/>
            <person name="Lipzen A."/>
            <person name="Lundell T."/>
            <person name="Morin E."/>
            <person name="Murat C."/>
            <person name="Riley R."/>
            <person name="Ohm R."/>
            <person name="Sun H."/>
            <person name="Tunlid A."/>
            <person name="Henrissat B."/>
            <person name="Grigoriev I.V."/>
            <person name="Hibbett D.S."/>
            <person name="Martin F."/>
        </authorList>
    </citation>
    <scope>NUCLEOTIDE SEQUENCE [LARGE SCALE GENOMIC DNA]</scope>
    <source>
        <strain evidence="4">ATCC 200175</strain>
    </source>
</reference>
<feature type="compositionally biased region" description="Basic residues" evidence="1">
    <location>
        <begin position="332"/>
        <end position="344"/>
    </location>
</feature>